<gene>
    <name evidence="1" type="ORF">M409DRAFT_26554</name>
</gene>
<evidence type="ECO:0000313" key="2">
    <source>
        <dbReference type="Proteomes" id="UP000799537"/>
    </source>
</evidence>
<dbReference type="EMBL" id="ML993610">
    <property type="protein sequence ID" value="KAF2163108.1"/>
    <property type="molecule type" value="Genomic_DNA"/>
</dbReference>
<evidence type="ECO:0000313" key="1">
    <source>
        <dbReference type="EMBL" id="KAF2163108.1"/>
    </source>
</evidence>
<name>A0A6A6CA47_ZASCE</name>
<reference evidence="1" key="1">
    <citation type="journal article" date="2020" name="Stud. Mycol.">
        <title>101 Dothideomycetes genomes: a test case for predicting lifestyles and emergence of pathogens.</title>
        <authorList>
            <person name="Haridas S."/>
            <person name="Albert R."/>
            <person name="Binder M."/>
            <person name="Bloem J."/>
            <person name="Labutti K."/>
            <person name="Salamov A."/>
            <person name="Andreopoulos B."/>
            <person name="Baker S."/>
            <person name="Barry K."/>
            <person name="Bills G."/>
            <person name="Bluhm B."/>
            <person name="Cannon C."/>
            <person name="Castanera R."/>
            <person name="Culley D."/>
            <person name="Daum C."/>
            <person name="Ezra D."/>
            <person name="Gonzalez J."/>
            <person name="Henrissat B."/>
            <person name="Kuo A."/>
            <person name="Liang C."/>
            <person name="Lipzen A."/>
            <person name="Lutzoni F."/>
            <person name="Magnuson J."/>
            <person name="Mondo S."/>
            <person name="Nolan M."/>
            <person name="Ohm R."/>
            <person name="Pangilinan J."/>
            <person name="Park H.-J."/>
            <person name="Ramirez L."/>
            <person name="Alfaro M."/>
            <person name="Sun H."/>
            <person name="Tritt A."/>
            <person name="Yoshinaga Y."/>
            <person name="Zwiers L.-H."/>
            <person name="Turgeon B."/>
            <person name="Goodwin S."/>
            <person name="Spatafora J."/>
            <person name="Crous P."/>
            <person name="Grigoriev I."/>
        </authorList>
    </citation>
    <scope>NUCLEOTIDE SEQUENCE</scope>
    <source>
        <strain evidence="1">ATCC 36951</strain>
    </source>
</reference>
<keyword evidence="2" id="KW-1185">Reference proteome</keyword>
<proteinExistence type="predicted"/>
<dbReference type="Proteomes" id="UP000799537">
    <property type="component" value="Unassembled WGS sequence"/>
</dbReference>
<dbReference type="RefSeq" id="XP_033663997.1">
    <property type="nucleotide sequence ID" value="XM_033808163.1"/>
</dbReference>
<accession>A0A6A6CA47</accession>
<protein>
    <submittedName>
        <fullName evidence="1">Uncharacterized protein</fullName>
    </submittedName>
</protein>
<organism evidence="1 2">
    <name type="scientific">Zasmidium cellare ATCC 36951</name>
    <dbReference type="NCBI Taxonomy" id="1080233"/>
    <lineage>
        <taxon>Eukaryota</taxon>
        <taxon>Fungi</taxon>
        <taxon>Dikarya</taxon>
        <taxon>Ascomycota</taxon>
        <taxon>Pezizomycotina</taxon>
        <taxon>Dothideomycetes</taxon>
        <taxon>Dothideomycetidae</taxon>
        <taxon>Mycosphaerellales</taxon>
        <taxon>Mycosphaerellaceae</taxon>
        <taxon>Zasmidium</taxon>
    </lineage>
</organism>
<dbReference type="GeneID" id="54561435"/>
<sequence>MKGDSHHFVAFRYILFADIRSLLNNYTFHLQTSKITTTHTMSLISNAIAAIKNLIDPEVPTLWQRILTAINTNPLATVSYVLGITAYFFPAIAWIPAGLTLGFGAAGKTSQTAILAIEPR</sequence>
<dbReference type="AlphaFoldDB" id="A0A6A6CA47"/>